<dbReference type="PANTHER" id="PTHR38471">
    <property type="entry name" value="FOUR HELIX BUNDLE PROTEIN"/>
    <property type="match status" value="1"/>
</dbReference>
<dbReference type="Proteomes" id="UP000198869">
    <property type="component" value="Unassembled WGS sequence"/>
</dbReference>
<evidence type="ECO:0000313" key="2">
    <source>
        <dbReference type="Proteomes" id="UP000198869"/>
    </source>
</evidence>
<sequence>MTTETNYNQLFARRTKSLTVAIINELSEIPYSDKISNIRKQIFRSSSSTASNYRAMCRARSLREKYSKICIVVEEADETIFWLELLNELNLLKKEKLNDFLKECDEILKATSSYKKKLGDELKHPQNQL</sequence>
<evidence type="ECO:0000313" key="1">
    <source>
        <dbReference type="EMBL" id="SDI46511.1"/>
    </source>
</evidence>
<protein>
    <submittedName>
        <fullName evidence="1">Four helix bundle protein</fullName>
    </submittedName>
</protein>
<gene>
    <name evidence="1" type="ORF">SAMN05421846_10843</name>
</gene>
<dbReference type="InterPro" id="IPR036583">
    <property type="entry name" value="23S_rRNA_IVS_sf"/>
</dbReference>
<accession>A0A1G8KSU8</accession>
<dbReference type="SUPFAM" id="SSF158446">
    <property type="entry name" value="IVS-encoded protein-like"/>
    <property type="match status" value="1"/>
</dbReference>
<keyword evidence="2" id="KW-1185">Reference proteome</keyword>
<dbReference type="Gene3D" id="1.20.1440.60">
    <property type="entry name" value="23S rRNA-intervening sequence"/>
    <property type="match status" value="1"/>
</dbReference>
<dbReference type="AlphaFoldDB" id="A0A1G8KSU8"/>
<reference evidence="2" key="1">
    <citation type="submission" date="2016-10" db="EMBL/GenBank/DDBJ databases">
        <authorList>
            <person name="Varghese N."/>
            <person name="Submissions S."/>
        </authorList>
    </citation>
    <scope>NUCLEOTIDE SEQUENCE [LARGE SCALE GENOMIC DNA]</scope>
    <source>
        <strain evidence="2">DSM 17071</strain>
    </source>
</reference>
<dbReference type="STRING" id="311334.SAMN05421846_10843"/>
<dbReference type="Pfam" id="PF05635">
    <property type="entry name" value="23S_rRNA_IVP"/>
    <property type="match status" value="1"/>
</dbReference>
<dbReference type="RefSeq" id="WP_089858950.1">
    <property type="nucleotide sequence ID" value="NZ_FNDW01000008.1"/>
</dbReference>
<dbReference type="InterPro" id="IPR012657">
    <property type="entry name" value="23S_rRNA-intervening_sequence"/>
</dbReference>
<name>A0A1G8KSU8_9FLAO</name>
<dbReference type="NCBIfam" id="TIGR02436">
    <property type="entry name" value="four helix bundle protein"/>
    <property type="match status" value="1"/>
</dbReference>
<proteinExistence type="predicted"/>
<dbReference type="PANTHER" id="PTHR38471:SF2">
    <property type="entry name" value="FOUR HELIX BUNDLE PROTEIN"/>
    <property type="match status" value="1"/>
</dbReference>
<organism evidence="1 2">
    <name type="scientific">Chryseobacterium taeanense</name>
    <dbReference type="NCBI Taxonomy" id="311334"/>
    <lineage>
        <taxon>Bacteria</taxon>
        <taxon>Pseudomonadati</taxon>
        <taxon>Bacteroidota</taxon>
        <taxon>Flavobacteriia</taxon>
        <taxon>Flavobacteriales</taxon>
        <taxon>Weeksellaceae</taxon>
        <taxon>Chryseobacterium group</taxon>
        <taxon>Chryseobacterium</taxon>
    </lineage>
</organism>
<dbReference type="EMBL" id="FNDW01000008">
    <property type="protein sequence ID" value="SDI46511.1"/>
    <property type="molecule type" value="Genomic_DNA"/>
</dbReference>
<dbReference type="OrthoDB" id="285993at2"/>